<comment type="caution">
    <text evidence="1">The sequence shown here is derived from an EMBL/GenBank/DDBJ whole genome shotgun (WGS) entry which is preliminary data.</text>
</comment>
<reference evidence="1 2" key="1">
    <citation type="submission" date="2011-12" db="EMBL/GenBank/DDBJ databases">
        <title>The Genome Sequence of Prevotella maculosa OT 289.</title>
        <authorList>
            <consortium name="The Broad Institute Genome Sequencing Platform"/>
            <person name="Earl A."/>
            <person name="Ward D."/>
            <person name="Feldgarden M."/>
            <person name="Gevers D."/>
            <person name="Izard J."/>
            <person name="Blanton J.M."/>
            <person name="Mathney J."/>
            <person name="Tanner A.C."/>
            <person name="Dewhirst F.E."/>
            <person name="Young S.K."/>
            <person name="Zeng Q."/>
            <person name="Gargeya S."/>
            <person name="Fitzgerald M."/>
            <person name="Haas B."/>
            <person name="Abouelleil A."/>
            <person name="Alvarado L."/>
            <person name="Arachchi H.M."/>
            <person name="Berlin A."/>
            <person name="Chapman S.B."/>
            <person name="Gearin G."/>
            <person name="Goldberg J."/>
            <person name="Griggs A."/>
            <person name="Gujja S."/>
            <person name="Hansen M."/>
            <person name="Heiman D."/>
            <person name="Howarth C."/>
            <person name="Larimer J."/>
            <person name="Lui A."/>
            <person name="MacDonald P.J.P."/>
            <person name="McCowen C."/>
            <person name="Montmayeur A."/>
            <person name="Murphy C."/>
            <person name="Neiman D."/>
            <person name="Pearson M."/>
            <person name="Priest M."/>
            <person name="Roberts A."/>
            <person name="Saif S."/>
            <person name="Shea T."/>
            <person name="Sisk P."/>
            <person name="Stolte C."/>
            <person name="Sykes S."/>
            <person name="Wortman J."/>
            <person name="Nusbaum C."/>
            <person name="Birren B."/>
        </authorList>
    </citation>
    <scope>NUCLEOTIDE SEQUENCE [LARGE SCALE GENOMIC DNA]</scope>
    <source>
        <strain evidence="1 2">OT 289</strain>
    </source>
</reference>
<dbReference type="PATRIC" id="fig|999422.3.peg.1008"/>
<dbReference type="HOGENOM" id="CLU_044582_0_0_10"/>
<dbReference type="InterPro" id="IPR021272">
    <property type="entry name" value="DUF2851"/>
</dbReference>
<dbReference type="AlphaFoldDB" id="H1HLD4"/>
<name>H1HLD4_9BACT</name>
<protein>
    <recommendedName>
        <fullName evidence="3">DUF2851 domain-containing protein</fullName>
    </recommendedName>
</protein>
<dbReference type="Proteomes" id="UP000003167">
    <property type="component" value="Unassembled WGS sequence"/>
</dbReference>
<evidence type="ECO:0008006" key="3">
    <source>
        <dbReference type="Google" id="ProtNLM"/>
    </source>
</evidence>
<dbReference type="EMBL" id="AGEK01000018">
    <property type="protein sequence ID" value="EHO72266.1"/>
    <property type="molecule type" value="Genomic_DNA"/>
</dbReference>
<dbReference type="OrthoDB" id="1005072at2"/>
<dbReference type="RefSeq" id="WP_008564809.1">
    <property type="nucleotide sequence ID" value="NZ_JH594502.1"/>
</dbReference>
<organism evidence="1 2">
    <name type="scientific">Segatella maculosa OT 289</name>
    <dbReference type="NCBI Taxonomy" id="999422"/>
    <lineage>
        <taxon>Bacteria</taxon>
        <taxon>Pseudomonadati</taxon>
        <taxon>Bacteroidota</taxon>
        <taxon>Bacteroidia</taxon>
        <taxon>Bacteroidales</taxon>
        <taxon>Prevotellaceae</taxon>
        <taxon>Segatella</taxon>
    </lineage>
</organism>
<accession>H1HLD4</accession>
<sequence length="437" mass="50147">MEQLLHYVWKHKMFPLKPLTTTDGQPVEVIDSGLHNHDAGPDFFNAKIKIGSTLWVGNVEIHDKASDWFAHGHDKDERYDNVILHVCGQLDAVATTQKGDHLPQMQLEIPPYVTQHYDALLAADRYPPCHSIIPNLSHLMLTSWLTALQTERLEQKTEAILRRVTACNGSWEAACFVTLARNYGFGINGEAFEQWALSIPLQAIAHHRDNLFQIEAIFLGQAGLLNLETVPVRHRDEALADGYFSKLQNEYTYLQHKFNLKPIDSHLWRFLRLRPQNFPHIRIAQLARLYAERRAGLSQLLECETVKAAMELLGSNVTPYWEAHYGFGVASTPHEKRLSTTSLQLLVVNTIVPLLFAYGRHINKESLCERALGFLEELRAEDNRIVRMWRDCGLQVTHAGDAQALIQLKNEYCDKKECLRCRIGYEYLKRNNEQIHL</sequence>
<proteinExistence type="predicted"/>
<dbReference type="STRING" id="999422.HMPREF9944_00978"/>
<dbReference type="Pfam" id="PF11013">
    <property type="entry name" value="DUF2851"/>
    <property type="match status" value="1"/>
</dbReference>
<evidence type="ECO:0000313" key="1">
    <source>
        <dbReference type="EMBL" id="EHO72266.1"/>
    </source>
</evidence>
<keyword evidence="2" id="KW-1185">Reference proteome</keyword>
<gene>
    <name evidence="1" type="ORF">HMPREF9944_00978</name>
</gene>
<evidence type="ECO:0000313" key="2">
    <source>
        <dbReference type="Proteomes" id="UP000003167"/>
    </source>
</evidence>